<protein>
    <submittedName>
        <fullName evidence="7">Unannotated protein</fullName>
    </submittedName>
</protein>
<evidence type="ECO:0000256" key="4">
    <source>
        <dbReference type="ARBA" id="ARBA00023136"/>
    </source>
</evidence>
<evidence type="ECO:0000313" key="9">
    <source>
        <dbReference type="EMBL" id="CAB5025494.1"/>
    </source>
</evidence>
<reference evidence="7" key="1">
    <citation type="submission" date="2020-05" db="EMBL/GenBank/DDBJ databases">
        <authorList>
            <person name="Chiriac C."/>
            <person name="Salcher M."/>
            <person name="Ghai R."/>
            <person name="Kavagutti S V."/>
        </authorList>
    </citation>
    <scope>NUCLEOTIDE SEQUENCE</scope>
</reference>
<dbReference type="EMBL" id="CAEZSC010000108">
    <property type="protein sequence ID" value="CAB4543588.1"/>
    <property type="molecule type" value="Genomic_DNA"/>
</dbReference>
<evidence type="ECO:0000256" key="5">
    <source>
        <dbReference type="SAM" id="Phobius"/>
    </source>
</evidence>
<evidence type="ECO:0000313" key="8">
    <source>
        <dbReference type="EMBL" id="CAB4731781.1"/>
    </source>
</evidence>
<feature type="transmembrane region" description="Helical" evidence="5">
    <location>
        <begin position="6"/>
        <end position="24"/>
    </location>
</feature>
<dbReference type="InterPro" id="IPR032808">
    <property type="entry name" value="DoxX"/>
</dbReference>
<dbReference type="AlphaFoldDB" id="A0A6J6FZT8"/>
<comment type="subcellular location">
    <subcellularLocation>
        <location evidence="1">Membrane</location>
        <topology evidence="1">Multi-pass membrane protein</topology>
    </subcellularLocation>
</comment>
<evidence type="ECO:0000313" key="7">
    <source>
        <dbReference type="EMBL" id="CAB4592335.1"/>
    </source>
</evidence>
<keyword evidence="4 5" id="KW-0472">Membrane</keyword>
<dbReference type="EMBL" id="CAEZYL010000117">
    <property type="protein sequence ID" value="CAB4731781.1"/>
    <property type="molecule type" value="Genomic_DNA"/>
</dbReference>
<feature type="transmembrane region" description="Helical" evidence="5">
    <location>
        <begin position="71"/>
        <end position="90"/>
    </location>
</feature>
<dbReference type="GO" id="GO:0016020">
    <property type="term" value="C:membrane"/>
    <property type="evidence" value="ECO:0007669"/>
    <property type="project" value="UniProtKB-SubCell"/>
</dbReference>
<sequence length="143" mass="15177">MNALFIIGQVLAGLYFISSGITHLTKLEAMTGYAKYKKLPAAKLGVVLSGLLMLIAGAFILLGYYVDLAAIALAVFLVLASIIFHNFWTIEDATAKMGDMVNFLKNIGLAGVLLMFAGFAALAAKNGLDIGIVVSKAHAVLWK</sequence>
<dbReference type="Pfam" id="PF07681">
    <property type="entry name" value="DoxX"/>
    <property type="match status" value="1"/>
</dbReference>
<feature type="transmembrane region" description="Helical" evidence="5">
    <location>
        <begin position="102"/>
        <end position="124"/>
    </location>
</feature>
<dbReference type="EMBL" id="CAFBPI010000127">
    <property type="protein sequence ID" value="CAB5025494.1"/>
    <property type="molecule type" value="Genomic_DNA"/>
</dbReference>
<evidence type="ECO:0000256" key="1">
    <source>
        <dbReference type="ARBA" id="ARBA00004141"/>
    </source>
</evidence>
<accession>A0A6J6FZT8</accession>
<evidence type="ECO:0000256" key="3">
    <source>
        <dbReference type="ARBA" id="ARBA00022989"/>
    </source>
</evidence>
<name>A0A6J6FZT8_9ZZZZ</name>
<evidence type="ECO:0000256" key="2">
    <source>
        <dbReference type="ARBA" id="ARBA00022692"/>
    </source>
</evidence>
<keyword evidence="2 5" id="KW-0812">Transmembrane</keyword>
<feature type="transmembrane region" description="Helical" evidence="5">
    <location>
        <begin position="44"/>
        <end position="65"/>
    </location>
</feature>
<organism evidence="7">
    <name type="scientific">freshwater metagenome</name>
    <dbReference type="NCBI Taxonomy" id="449393"/>
    <lineage>
        <taxon>unclassified sequences</taxon>
        <taxon>metagenomes</taxon>
        <taxon>ecological metagenomes</taxon>
    </lineage>
</organism>
<dbReference type="EMBL" id="CAEZUD010000038">
    <property type="protein sequence ID" value="CAB4592335.1"/>
    <property type="molecule type" value="Genomic_DNA"/>
</dbReference>
<gene>
    <name evidence="6" type="ORF">UFOPK1380_01201</name>
    <name evidence="7" type="ORF">UFOPK1778_00773</name>
    <name evidence="8" type="ORF">UFOPK2689_01222</name>
    <name evidence="9" type="ORF">UFOPK4095_01263</name>
</gene>
<proteinExistence type="predicted"/>
<keyword evidence="3 5" id="KW-1133">Transmembrane helix</keyword>
<evidence type="ECO:0000313" key="6">
    <source>
        <dbReference type="EMBL" id="CAB4543588.1"/>
    </source>
</evidence>